<keyword evidence="2" id="KW-1185">Reference proteome</keyword>
<proteinExistence type="predicted"/>
<organism evidence="1 2">
    <name type="scientific">Scortum barcoo</name>
    <name type="common">barcoo grunter</name>
    <dbReference type="NCBI Taxonomy" id="214431"/>
    <lineage>
        <taxon>Eukaryota</taxon>
        <taxon>Metazoa</taxon>
        <taxon>Chordata</taxon>
        <taxon>Craniata</taxon>
        <taxon>Vertebrata</taxon>
        <taxon>Euteleostomi</taxon>
        <taxon>Actinopterygii</taxon>
        <taxon>Neopterygii</taxon>
        <taxon>Teleostei</taxon>
        <taxon>Neoteleostei</taxon>
        <taxon>Acanthomorphata</taxon>
        <taxon>Eupercaria</taxon>
        <taxon>Centrarchiformes</taxon>
        <taxon>Terapontoidei</taxon>
        <taxon>Terapontidae</taxon>
        <taxon>Scortum</taxon>
    </lineage>
</organism>
<gene>
    <name evidence="1" type="ORF">L3Q82_025107</name>
</gene>
<sequence length="376" mass="42111">SSQFLRQEATTILYPKINSSESIDCICVNISCDSVYWFRSLSQHGTPQFLGKCNNADRATYADGVDKARFKLSRKSNSAFMLRVINVKEEDEGIYFCVLKERKDTEMWKPGILLRPGDVCGSLILWSLVGLLLALALALICTLYYFSLIVVCNTKMDQKWILVILVFCQIFFCWVVNNIAIPILLHLLEITSGASEDTIIQDNQQVEIKCEPAERGSLIVWFRVLEKSSEFIASFSATGVLKKNSSSFSSFKYSESRPHTLTLVSFNKGRDSGIYTCGSLYKGNELKFGKVTRLVGVKVTTKAPLATTTKQSPFTTATPCVCNNKKEKISPSMLCEPIILGPLAAGCGLLLLLLIITTTYCNKIRTRRCPHHYKRK</sequence>
<evidence type="ECO:0000313" key="1">
    <source>
        <dbReference type="EMBL" id="KAI3370334.1"/>
    </source>
</evidence>
<accession>A0ACB8WRD6</accession>
<evidence type="ECO:0000313" key="2">
    <source>
        <dbReference type="Proteomes" id="UP000831701"/>
    </source>
</evidence>
<protein>
    <submittedName>
        <fullName evidence="1">Uncharacterized protein</fullName>
    </submittedName>
</protein>
<feature type="non-terminal residue" evidence="1">
    <location>
        <position position="1"/>
    </location>
</feature>
<dbReference type="Proteomes" id="UP000831701">
    <property type="component" value="Chromosome 7"/>
</dbReference>
<dbReference type="EMBL" id="CM041537">
    <property type="protein sequence ID" value="KAI3370334.1"/>
    <property type="molecule type" value="Genomic_DNA"/>
</dbReference>
<name>A0ACB8WRD6_9TELE</name>
<reference evidence="1" key="1">
    <citation type="submission" date="2022-04" db="EMBL/GenBank/DDBJ databases">
        <title>Jade perch genome.</title>
        <authorList>
            <person name="Chao B."/>
        </authorList>
    </citation>
    <scope>NUCLEOTIDE SEQUENCE</scope>
    <source>
        <strain evidence="1">CB-2022</strain>
    </source>
</reference>
<comment type="caution">
    <text evidence="1">The sequence shown here is derived from an EMBL/GenBank/DDBJ whole genome shotgun (WGS) entry which is preliminary data.</text>
</comment>